<name>A0A6G8Q4C8_9ACTN</name>
<dbReference type="Pfam" id="PF13649">
    <property type="entry name" value="Methyltransf_25"/>
    <property type="match status" value="1"/>
</dbReference>
<dbReference type="Gene3D" id="3.40.50.150">
    <property type="entry name" value="Vaccinia Virus protein VP39"/>
    <property type="match status" value="1"/>
</dbReference>
<dbReference type="Proteomes" id="UP000501452">
    <property type="component" value="Chromosome"/>
</dbReference>
<evidence type="ECO:0000256" key="1">
    <source>
        <dbReference type="ARBA" id="ARBA00022603"/>
    </source>
</evidence>
<feature type="domain" description="Methyltransferase" evidence="3">
    <location>
        <begin position="37"/>
        <end position="128"/>
    </location>
</feature>
<dbReference type="PANTHER" id="PTHR43861:SF1">
    <property type="entry name" value="TRANS-ACONITATE 2-METHYLTRANSFERASE"/>
    <property type="match status" value="1"/>
</dbReference>
<dbReference type="KEGG" id="rub:GBA63_00680"/>
<gene>
    <name evidence="4" type="ORF">GBA63_00680</name>
</gene>
<evidence type="ECO:0000259" key="3">
    <source>
        <dbReference type="Pfam" id="PF13649"/>
    </source>
</evidence>
<dbReference type="SUPFAM" id="SSF53335">
    <property type="entry name" value="S-adenosyl-L-methionine-dependent methyltransferases"/>
    <property type="match status" value="1"/>
</dbReference>
<accession>A0A6G8Q4C8</accession>
<dbReference type="RefSeq" id="WP_166172532.1">
    <property type="nucleotide sequence ID" value="NZ_CP045119.1"/>
</dbReference>
<dbReference type="InterPro" id="IPR041698">
    <property type="entry name" value="Methyltransf_25"/>
</dbReference>
<dbReference type="InterPro" id="IPR029063">
    <property type="entry name" value="SAM-dependent_MTases_sf"/>
</dbReference>
<organism evidence="4 5">
    <name type="scientific">Rubrobacter tropicus</name>
    <dbReference type="NCBI Taxonomy" id="2653851"/>
    <lineage>
        <taxon>Bacteria</taxon>
        <taxon>Bacillati</taxon>
        <taxon>Actinomycetota</taxon>
        <taxon>Rubrobacteria</taxon>
        <taxon>Rubrobacterales</taxon>
        <taxon>Rubrobacteraceae</taxon>
        <taxon>Rubrobacter</taxon>
    </lineage>
</organism>
<keyword evidence="1 4" id="KW-0489">Methyltransferase</keyword>
<reference evidence="4 5" key="1">
    <citation type="submission" date="2019-10" db="EMBL/GenBank/DDBJ databases">
        <title>Rubrobacter sp nov SCSIO 52090 isolated from a deep-sea sediment in the South China Sea.</title>
        <authorList>
            <person name="Chen R.W."/>
        </authorList>
    </citation>
    <scope>NUCLEOTIDE SEQUENCE [LARGE SCALE GENOMIC DNA]</scope>
    <source>
        <strain evidence="4 5">SCSIO 52909</strain>
    </source>
</reference>
<evidence type="ECO:0000313" key="5">
    <source>
        <dbReference type="Proteomes" id="UP000501452"/>
    </source>
</evidence>
<keyword evidence="2 4" id="KW-0808">Transferase</keyword>
<dbReference type="GO" id="GO:0032259">
    <property type="term" value="P:methylation"/>
    <property type="evidence" value="ECO:0007669"/>
    <property type="project" value="UniProtKB-KW"/>
</dbReference>
<dbReference type="PANTHER" id="PTHR43861">
    <property type="entry name" value="TRANS-ACONITATE 2-METHYLTRANSFERASE-RELATED"/>
    <property type="match status" value="1"/>
</dbReference>
<proteinExistence type="predicted"/>
<dbReference type="AlphaFoldDB" id="A0A6G8Q4C8"/>
<evidence type="ECO:0000313" key="4">
    <source>
        <dbReference type="EMBL" id="QIN81298.1"/>
    </source>
</evidence>
<evidence type="ECO:0000256" key="2">
    <source>
        <dbReference type="ARBA" id="ARBA00022679"/>
    </source>
</evidence>
<keyword evidence="5" id="KW-1185">Reference proteome</keyword>
<protein>
    <submittedName>
        <fullName evidence="4">Methyltransferase domain-containing protein</fullName>
    </submittedName>
</protein>
<sequence>MAREWNAVAYEGLSSPQTRWGAVFLDRLELGGDEDAIDAGCGTGKVTALLLEKLPRGTVLAVDGSRAMVEAAGERFAGEPRVRVEHQDLLELTVEEPVDLVFSTATFHWIGDHRRLFDRLAGVLKPGGRLAAQCGGEGNISRATRATREVMGRDRFRGYFEGWDDDKNYAGAGETKERLEAAGFEGVETWLHEELTGFGSVGELTRFLAAVVLGGHLERLPEEEREPFAAAVAGEIVAEDGETLLDYVRLNMMATRSGRTG</sequence>
<dbReference type="GO" id="GO:0008168">
    <property type="term" value="F:methyltransferase activity"/>
    <property type="evidence" value="ECO:0007669"/>
    <property type="project" value="UniProtKB-KW"/>
</dbReference>
<dbReference type="EMBL" id="CP045119">
    <property type="protein sequence ID" value="QIN81298.1"/>
    <property type="molecule type" value="Genomic_DNA"/>
</dbReference>
<dbReference type="CDD" id="cd02440">
    <property type="entry name" value="AdoMet_MTases"/>
    <property type="match status" value="1"/>
</dbReference>